<comment type="similarity">
    <text evidence="1 4">Belongs to the bacterial flagellin family.</text>
</comment>
<dbReference type="GO" id="GO:0005198">
    <property type="term" value="F:structural molecule activity"/>
    <property type="evidence" value="ECO:0007669"/>
    <property type="project" value="UniProtKB-UniRule"/>
</dbReference>
<dbReference type="RefSeq" id="WP_119545128.1">
    <property type="nucleotide sequence ID" value="NZ_QXIR01000001.1"/>
</dbReference>
<keyword evidence="7" id="KW-0969">Cilium</keyword>
<dbReference type="Proteomes" id="UP000265801">
    <property type="component" value="Unassembled WGS sequence"/>
</dbReference>
<evidence type="ECO:0000313" key="8">
    <source>
        <dbReference type="Proteomes" id="UP000265801"/>
    </source>
</evidence>
<dbReference type="PRINTS" id="PR00207">
    <property type="entry name" value="FLAGELLIN"/>
</dbReference>
<dbReference type="Pfam" id="PF00669">
    <property type="entry name" value="Flagellin_N"/>
    <property type="match status" value="1"/>
</dbReference>
<dbReference type="InterPro" id="IPR001492">
    <property type="entry name" value="Flagellin"/>
</dbReference>
<keyword evidence="3 4" id="KW-0975">Bacterial flagellum</keyword>
<organism evidence="7 8">
    <name type="scientific">Bacillus salacetis</name>
    <dbReference type="NCBI Taxonomy" id="2315464"/>
    <lineage>
        <taxon>Bacteria</taxon>
        <taxon>Bacillati</taxon>
        <taxon>Bacillota</taxon>
        <taxon>Bacilli</taxon>
        <taxon>Bacillales</taxon>
        <taxon>Bacillaceae</taxon>
        <taxon>Bacillus</taxon>
    </lineage>
</organism>
<protein>
    <recommendedName>
        <fullName evidence="2 4">Flagellin</fullName>
    </recommendedName>
</protein>
<dbReference type="PANTHER" id="PTHR42792">
    <property type="entry name" value="FLAGELLIN"/>
    <property type="match status" value="1"/>
</dbReference>
<dbReference type="InterPro" id="IPR046358">
    <property type="entry name" value="Flagellin_C"/>
</dbReference>
<comment type="subcellular location">
    <subcellularLocation>
        <location evidence="4">Secreted</location>
    </subcellularLocation>
    <subcellularLocation>
        <location evidence="4">Bacterial flagellum</location>
    </subcellularLocation>
</comment>
<proteinExistence type="inferred from homology"/>
<evidence type="ECO:0000256" key="1">
    <source>
        <dbReference type="ARBA" id="ARBA00005709"/>
    </source>
</evidence>
<keyword evidence="4" id="KW-0964">Secreted</keyword>
<name>A0A3A1R998_9BACI</name>
<evidence type="ECO:0000256" key="2">
    <source>
        <dbReference type="ARBA" id="ARBA00020110"/>
    </source>
</evidence>
<dbReference type="Pfam" id="PF00700">
    <property type="entry name" value="Flagellin_C"/>
    <property type="match status" value="1"/>
</dbReference>
<dbReference type="PANTHER" id="PTHR42792:SF2">
    <property type="entry name" value="FLAGELLIN"/>
    <property type="match status" value="1"/>
</dbReference>
<feature type="domain" description="Flagellin N-terminal" evidence="5">
    <location>
        <begin position="3"/>
        <end position="139"/>
    </location>
</feature>
<dbReference type="OrthoDB" id="9796789at2"/>
<feature type="domain" description="Flagellin C-terminal" evidence="6">
    <location>
        <begin position="330"/>
        <end position="382"/>
    </location>
</feature>
<accession>A0A3A1R998</accession>
<dbReference type="AlphaFoldDB" id="A0A3A1R998"/>
<comment type="caution">
    <text evidence="7">The sequence shown here is derived from an EMBL/GenBank/DDBJ whole genome shotgun (WGS) entry which is preliminary data.</text>
</comment>
<keyword evidence="8" id="KW-1185">Reference proteome</keyword>
<comment type="function">
    <text evidence="4">Flagellin is the subunit protein which polymerizes to form the filaments of bacterial flagella.</text>
</comment>
<dbReference type="InterPro" id="IPR001029">
    <property type="entry name" value="Flagellin_N"/>
</dbReference>
<dbReference type="Gene3D" id="1.20.1330.10">
    <property type="entry name" value="f41 fragment of flagellin, N-terminal domain"/>
    <property type="match status" value="2"/>
</dbReference>
<evidence type="ECO:0000259" key="5">
    <source>
        <dbReference type="Pfam" id="PF00669"/>
    </source>
</evidence>
<keyword evidence="7" id="KW-0966">Cell projection</keyword>
<evidence type="ECO:0000256" key="4">
    <source>
        <dbReference type="RuleBase" id="RU362073"/>
    </source>
</evidence>
<keyword evidence="7" id="KW-0282">Flagellum</keyword>
<reference evidence="7 8" key="1">
    <citation type="submission" date="2018-09" db="EMBL/GenBank/DDBJ databases">
        <title>Bacillus saliacetes sp. nov., isolated from Thai shrimp paste (Ka-pi).</title>
        <authorList>
            <person name="Daroonpunt R."/>
            <person name="Tanasupawat S."/>
            <person name="Yiamsombut S."/>
        </authorList>
    </citation>
    <scope>NUCLEOTIDE SEQUENCE [LARGE SCALE GENOMIC DNA]</scope>
    <source>
        <strain evidence="7 8">SKP7-4</strain>
    </source>
</reference>
<dbReference type="EMBL" id="QXIR01000001">
    <property type="protein sequence ID" value="RIW39059.1"/>
    <property type="molecule type" value="Genomic_DNA"/>
</dbReference>
<dbReference type="SUPFAM" id="SSF64518">
    <property type="entry name" value="Phase 1 flagellin"/>
    <property type="match status" value="1"/>
</dbReference>
<dbReference type="GO" id="GO:0005576">
    <property type="term" value="C:extracellular region"/>
    <property type="evidence" value="ECO:0007669"/>
    <property type="project" value="UniProtKB-SubCell"/>
</dbReference>
<evidence type="ECO:0000259" key="6">
    <source>
        <dbReference type="Pfam" id="PF00700"/>
    </source>
</evidence>
<gene>
    <name evidence="7" type="ORF">D3H55_01520</name>
</gene>
<evidence type="ECO:0000313" key="7">
    <source>
        <dbReference type="EMBL" id="RIW39059.1"/>
    </source>
</evidence>
<evidence type="ECO:0000256" key="3">
    <source>
        <dbReference type="ARBA" id="ARBA00023143"/>
    </source>
</evidence>
<sequence length="384" mass="40106">MRINHNIAALNTYRQLNSASTAQSKSMEKLSSGLRINNAADDAAGLAISEKMRGQIRGLDMASKNAQDATSLIQTAEGALNETHSILQRMRELSVQSANDTNTTQDRDNIQDEMDQLTKEIDRISDTTQFNTKNLLDGSMGKVASAQVNKNENATLDAGTTGATLLTALTDKDGNSLGIAAGDEITVSYLKDGSLVEHTWTVDATDAVSGLGNTDGTAGGTNDADTAVSVAGGKISFDAANSGFSNAVHGVTITVNDSAGNVRQSATDALSAFNETQAAADARTNDGSATFQIGANTGQSLDLDIENMSSSALGVANLKVGNQSQANVAIKVIDEAIQKVSSERSKLGSTQNRLDHTINNLNTSSENLTAAESRIRDVDYALAA</sequence>
<dbReference type="GO" id="GO:0009288">
    <property type="term" value="C:bacterial-type flagellum"/>
    <property type="evidence" value="ECO:0007669"/>
    <property type="project" value="UniProtKB-SubCell"/>
</dbReference>